<name>A0AAJ4ZYU1_LYSSH</name>
<sequence length="34" mass="3928">MTAIEILSLPFKLDSIDQISNTEQYLKLPSHFMC</sequence>
<gene>
    <name evidence="1" type="ORF">NCTC10338_03804</name>
</gene>
<evidence type="ECO:0000313" key="1">
    <source>
        <dbReference type="EMBL" id="SUV18626.1"/>
    </source>
</evidence>
<comment type="caution">
    <text evidence="1">The sequence shown here is derived from an EMBL/GenBank/DDBJ whole genome shotgun (WGS) entry which is preliminary data.</text>
</comment>
<proteinExistence type="predicted"/>
<dbReference type="Proteomes" id="UP000255295">
    <property type="component" value="Unassembled WGS sequence"/>
</dbReference>
<dbReference type="EMBL" id="UFSZ01000001">
    <property type="protein sequence ID" value="SUV18626.1"/>
    <property type="molecule type" value="Genomic_DNA"/>
</dbReference>
<accession>A0AAJ4ZYU1</accession>
<organism evidence="1 2">
    <name type="scientific">Lysinibacillus sphaericus</name>
    <name type="common">Bacillus sphaericus</name>
    <dbReference type="NCBI Taxonomy" id="1421"/>
    <lineage>
        <taxon>Bacteria</taxon>
        <taxon>Bacillati</taxon>
        <taxon>Bacillota</taxon>
        <taxon>Bacilli</taxon>
        <taxon>Bacillales</taxon>
        <taxon>Bacillaceae</taxon>
        <taxon>Lysinibacillus</taxon>
    </lineage>
</organism>
<dbReference type="AlphaFoldDB" id="A0AAJ4ZYU1"/>
<evidence type="ECO:0000313" key="2">
    <source>
        <dbReference type="Proteomes" id="UP000255295"/>
    </source>
</evidence>
<protein>
    <submittedName>
        <fullName evidence="1">Uncharacterized protein</fullName>
    </submittedName>
</protein>
<reference evidence="1 2" key="1">
    <citation type="submission" date="2018-06" db="EMBL/GenBank/DDBJ databases">
        <authorList>
            <consortium name="Pathogen Informatics"/>
            <person name="Doyle S."/>
        </authorList>
    </citation>
    <scope>NUCLEOTIDE SEQUENCE [LARGE SCALE GENOMIC DNA]</scope>
    <source>
        <strain evidence="1 2">NCTC10338</strain>
    </source>
</reference>